<evidence type="ECO:0000313" key="3">
    <source>
        <dbReference type="Proteomes" id="UP000256769"/>
    </source>
</evidence>
<name>A0A3D9CNG9_9FLAO</name>
<protein>
    <submittedName>
        <fullName evidence="2">Uncharacterized protein</fullName>
    </submittedName>
</protein>
<feature type="transmembrane region" description="Helical" evidence="1">
    <location>
        <begin position="6"/>
        <end position="24"/>
    </location>
</feature>
<dbReference type="Proteomes" id="UP000256769">
    <property type="component" value="Unassembled WGS sequence"/>
</dbReference>
<dbReference type="AlphaFoldDB" id="A0A3D9CNG9"/>
<evidence type="ECO:0000313" key="2">
    <source>
        <dbReference type="EMBL" id="REC67264.1"/>
    </source>
</evidence>
<keyword evidence="1" id="KW-0472">Membrane</keyword>
<feature type="transmembrane region" description="Helical" evidence="1">
    <location>
        <begin position="91"/>
        <end position="110"/>
    </location>
</feature>
<keyword evidence="1" id="KW-0812">Transmembrane</keyword>
<evidence type="ECO:0000256" key="1">
    <source>
        <dbReference type="SAM" id="Phobius"/>
    </source>
</evidence>
<reference evidence="2 3" key="1">
    <citation type="journal article" date="2007" name="Int. J. Syst. Evol. Microbiol.">
        <title>Chryseobacterium flavum sp. nov., isolated from polluted soil.</title>
        <authorList>
            <person name="Zhou Y."/>
            <person name="Dong J."/>
            <person name="Wang X."/>
            <person name="Huang X."/>
            <person name="Zhang K.Y."/>
            <person name="Zhang Y.Q."/>
            <person name="Guo Y.F."/>
            <person name="Lai R."/>
            <person name="Li W.J."/>
        </authorList>
    </citation>
    <scope>NUCLEOTIDE SEQUENCE [LARGE SCALE GENOMIC DNA]</scope>
    <source>
        <strain evidence="2 3">KCTC 12877</strain>
    </source>
</reference>
<comment type="caution">
    <text evidence="2">The sequence shown here is derived from an EMBL/GenBank/DDBJ whole genome shotgun (WGS) entry which is preliminary data.</text>
</comment>
<sequence>MKSVKVFFLNALLAFVILILMSFEKNINYQGEAAKGYGVFTAWYLKNFISSLTAVINVKNMIINYMIIFILVLPLIVFIKRKLNKKNFNILLFSVIIIFMFSLFYSYLLLFHDFSTASW</sequence>
<accession>A0A3D9CNG9</accession>
<feature type="transmembrane region" description="Helical" evidence="1">
    <location>
        <begin position="36"/>
        <end position="56"/>
    </location>
</feature>
<feature type="transmembrane region" description="Helical" evidence="1">
    <location>
        <begin position="62"/>
        <end position="79"/>
    </location>
</feature>
<dbReference type="EMBL" id="QNUE01000006">
    <property type="protein sequence ID" value="REC67264.1"/>
    <property type="molecule type" value="Genomic_DNA"/>
</dbReference>
<organism evidence="2 3">
    <name type="scientific">Chryseobacterium flavum</name>
    <dbReference type="NCBI Taxonomy" id="415851"/>
    <lineage>
        <taxon>Bacteria</taxon>
        <taxon>Pseudomonadati</taxon>
        <taxon>Bacteroidota</taxon>
        <taxon>Flavobacteriia</taxon>
        <taxon>Flavobacteriales</taxon>
        <taxon>Weeksellaceae</taxon>
        <taxon>Chryseobacterium group</taxon>
        <taxon>Chryseobacterium</taxon>
    </lineage>
</organism>
<gene>
    <name evidence="2" type="ORF">DRF59_10065</name>
</gene>
<dbReference type="RefSeq" id="WP_115959236.1">
    <property type="nucleotide sequence ID" value="NZ_CBCRVL010000008.1"/>
</dbReference>
<proteinExistence type="predicted"/>
<keyword evidence="3" id="KW-1185">Reference proteome</keyword>
<keyword evidence="1" id="KW-1133">Transmembrane helix</keyword>